<feature type="region of interest" description="Disordered" evidence="1">
    <location>
        <begin position="1"/>
        <end position="51"/>
    </location>
</feature>
<evidence type="ECO:0000313" key="3">
    <source>
        <dbReference type="Proteomes" id="UP000014062"/>
    </source>
</evidence>
<name>A0A7U9DL73_STRLI</name>
<reference evidence="3" key="1">
    <citation type="journal article" date="2013" name="Genome Biol. Evol.">
        <title>The genome sequence of Streptomyces lividans 66 reveals a novel tRNA-dependent peptide biosynthetic system within a metal-related genomic island.</title>
        <authorList>
            <person name="Cruz-Morales P."/>
            <person name="Vijgenboom E."/>
            <person name="Iruegas-Bocardo F."/>
            <person name="Girard G."/>
            <person name="Yanez-Guerra L.A."/>
            <person name="Ramos-Aboites H.E."/>
            <person name="Pernodet J.L."/>
            <person name="Anne J."/>
            <person name="van Wezel G.P."/>
            <person name="Barona-Gomez F."/>
        </authorList>
    </citation>
    <scope>NUCLEOTIDE SEQUENCE [LARGE SCALE GENOMIC DNA]</scope>
    <source>
        <strain evidence="3">1326</strain>
    </source>
</reference>
<feature type="compositionally biased region" description="Basic and acidic residues" evidence="1">
    <location>
        <begin position="21"/>
        <end position="51"/>
    </location>
</feature>
<organism evidence="2 3">
    <name type="scientific">Streptomyces lividans 1326</name>
    <dbReference type="NCBI Taxonomy" id="1200984"/>
    <lineage>
        <taxon>Bacteria</taxon>
        <taxon>Bacillati</taxon>
        <taxon>Actinomycetota</taxon>
        <taxon>Actinomycetes</taxon>
        <taxon>Kitasatosporales</taxon>
        <taxon>Streptomycetaceae</taxon>
        <taxon>Streptomyces</taxon>
    </lineage>
</organism>
<accession>A0A7U9DL73</accession>
<sequence>MARAEFAANTYACGDNELEAEERAQKEQRGEVGPHNRGPAEDPQPDDREFPCRVLRTGRTARVVTAYLLRVLESGEPEYNGAPTGHCTPS</sequence>
<protein>
    <submittedName>
        <fullName evidence="2">Uncharacterized protein</fullName>
    </submittedName>
</protein>
<evidence type="ECO:0000256" key="1">
    <source>
        <dbReference type="SAM" id="MobiDB-lite"/>
    </source>
</evidence>
<dbReference type="Proteomes" id="UP000014062">
    <property type="component" value="Chromosome"/>
</dbReference>
<dbReference type="EMBL" id="CM001889">
    <property type="protein sequence ID" value="EOY45991.1"/>
    <property type="molecule type" value="Genomic_DNA"/>
</dbReference>
<proteinExistence type="predicted"/>
<evidence type="ECO:0000313" key="2">
    <source>
        <dbReference type="EMBL" id="EOY45991.1"/>
    </source>
</evidence>
<dbReference type="AlphaFoldDB" id="A0A7U9DL73"/>
<gene>
    <name evidence="2" type="ORF">SLI_1274</name>
</gene>